<dbReference type="EMBL" id="KZ824294">
    <property type="protein sequence ID" value="RAL10633.1"/>
    <property type="molecule type" value="Genomic_DNA"/>
</dbReference>
<dbReference type="OrthoDB" id="5978656at2759"/>
<protein>
    <submittedName>
        <fullName evidence="4">Putative aminotransferase family protein</fullName>
    </submittedName>
</protein>
<dbReference type="InterPro" id="IPR000192">
    <property type="entry name" value="Aminotrans_V_dom"/>
</dbReference>
<sequence length="487" mass="52697">MPPTPFGAPMREHFQLDPNYKNLNHGSFGTHPTQITQTLQTYQKAADRTPDAFLRYTQPSALTTARTTIAAHLNCAPQDLVFVKNATTGIATILHNLLPSFSPGDTLIYFSTIYGAVENGIFSLLDRVGGGVGLEVRKIEYGFPASHAEIVGLFRGMIRTIRAEGKRPRIAVFESVVSLPGVRFPFEALIGVCGEEGVWSCVDAAHGVGMIPLDFGREFGGGGGGGEGTEGAVAGVDFLTSNCHKWLYTPRSAAILYVKPALQPLLRTTLPTSWGYIPPPSQSIRPSLMASTSGQSSTKTPFESLFEFVATADDTPYLCVPAALDFRREVCGGETAIYAYLEELAVQAADLVAEALGTEVLGADLVSSSSSSSSISPGHQGGENSTRSPWRRCAMNNVRLPVRVGDSSLTDKKEAQAVVPADRVPAVVDWMQRRLVEDYGTFVPVFAHAGWLWVRLSAQVYLDRTDFEWLVPVLKELVGRVEGELLE</sequence>
<evidence type="ECO:0000313" key="4">
    <source>
        <dbReference type="EMBL" id="RAL10633.1"/>
    </source>
</evidence>
<evidence type="ECO:0000313" key="5">
    <source>
        <dbReference type="Proteomes" id="UP000248961"/>
    </source>
</evidence>
<dbReference type="Pfam" id="PF00266">
    <property type="entry name" value="Aminotran_5"/>
    <property type="match status" value="1"/>
</dbReference>
<evidence type="ECO:0000259" key="3">
    <source>
        <dbReference type="Pfam" id="PF00266"/>
    </source>
</evidence>
<dbReference type="GO" id="GO:0008483">
    <property type="term" value="F:transaminase activity"/>
    <property type="evidence" value="ECO:0007669"/>
    <property type="project" value="UniProtKB-KW"/>
</dbReference>
<evidence type="ECO:0000256" key="1">
    <source>
        <dbReference type="ARBA" id="ARBA00022898"/>
    </source>
</evidence>
<proteinExistence type="predicted"/>
<dbReference type="PANTHER" id="PTHR43092">
    <property type="entry name" value="L-CYSTEINE DESULFHYDRASE"/>
    <property type="match status" value="1"/>
</dbReference>
<dbReference type="RefSeq" id="XP_025549787.1">
    <property type="nucleotide sequence ID" value="XM_025698471.1"/>
</dbReference>
<reference evidence="4 5" key="1">
    <citation type="submission" date="2018-02" db="EMBL/GenBank/DDBJ databases">
        <title>The genomes of Aspergillus section Nigri reveals drivers in fungal speciation.</title>
        <authorList>
            <consortium name="DOE Joint Genome Institute"/>
            <person name="Vesth T.C."/>
            <person name="Nybo J."/>
            <person name="Theobald S."/>
            <person name="Brandl J."/>
            <person name="Frisvad J.C."/>
            <person name="Nielsen K.F."/>
            <person name="Lyhne E.K."/>
            <person name="Kogle M.E."/>
            <person name="Kuo A."/>
            <person name="Riley R."/>
            <person name="Clum A."/>
            <person name="Nolan M."/>
            <person name="Lipzen A."/>
            <person name="Salamov A."/>
            <person name="Henrissat B."/>
            <person name="Wiebenga A."/>
            <person name="De vries R.P."/>
            <person name="Grigoriev I.V."/>
            <person name="Mortensen U.H."/>
            <person name="Andersen M.R."/>
            <person name="Baker S.E."/>
        </authorList>
    </citation>
    <scope>NUCLEOTIDE SEQUENCE [LARGE SCALE GENOMIC DNA]</scope>
    <source>
        <strain evidence="4 5">CBS 101889</strain>
    </source>
</reference>
<dbReference type="VEuPathDB" id="FungiDB:BO97DRAFT_444599"/>
<feature type="region of interest" description="Disordered" evidence="2">
    <location>
        <begin position="369"/>
        <end position="389"/>
    </location>
</feature>
<dbReference type="Gene3D" id="3.40.640.10">
    <property type="entry name" value="Type I PLP-dependent aspartate aminotransferase-like (Major domain)"/>
    <property type="match status" value="1"/>
</dbReference>
<dbReference type="SUPFAM" id="SSF53383">
    <property type="entry name" value="PLP-dependent transferases"/>
    <property type="match status" value="1"/>
</dbReference>
<dbReference type="InterPro" id="IPR015424">
    <property type="entry name" value="PyrdxlP-dep_Trfase"/>
</dbReference>
<keyword evidence="4" id="KW-0032">Aminotransferase</keyword>
<organism evidence="4 5">
    <name type="scientific">Aspergillus homomorphus (strain CBS 101889)</name>
    <dbReference type="NCBI Taxonomy" id="1450537"/>
    <lineage>
        <taxon>Eukaryota</taxon>
        <taxon>Fungi</taxon>
        <taxon>Dikarya</taxon>
        <taxon>Ascomycota</taxon>
        <taxon>Pezizomycotina</taxon>
        <taxon>Eurotiomycetes</taxon>
        <taxon>Eurotiomycetidae</taxon>
        <taxon>Eurotiales</taxon>
        <taxon>Aspergillaceae</taxon>
        <taxon>Aspergillus</taxon>
        <taxon>Aspergillus subgen. Circumdati</taxon>
    </lineage>
</organism>
<accession>A0A395HT99</accession>
<dbReference type="PANTHER" id="PTHR43092:SF2">
    <property type="entry name" value="HERCYNYLCYSTEINE SULFOXIDE LYASE"/>
    <property type="match status" value="1"/>
</dbReference>
<dbReference type="Proteomes" id="UP000248961">
    <property type="component" value="Unassembled WGS sequence"/>
</dbReference>
<dbReference type="InterPro" id="IPR015421">
    <property type="entry name" value="PyrdxlP-dep_Trfase_major"/>
</dbReference>
<dbReference type="STRING" id="1450537.A0A395HT99"/>
<gene>
    <name evidence="4" type="ORF">BO97DRAFT_444599</name>
</gene>
<feature type="domain" description="Aminotransferase class V" evidence="3">
    <location>
        <begin position="60"/>
        <end position="268"/>
    </location>
</feature>
<dbReference type="GeneID" id="37202760"/>
<keyword evidence="1" id="KW-0663">Pyridoxal phosphate</keyword>
<name>A0A395HT99_ASPHC</name>
<evidence type="ECO:0000256" key="2">
    <source>
        <dbReference type="SAM" id="MobiDB-lite"/>
    </source>
</evidence>
<keyword evidence="5" id="KW-1185">Reference proteome</keyword>
<dbReference type="AlphaFoldDB" id="A0A395HT99"/>
<keyword evidence="4" id="KW-0808">Transferase</keyword>